<reference evidence="1 2" key="1">
    <citation type="submission" date="2019-01" db="EMBL/GenBank/DDBJ databases">
        <title>Altererythrobacter rhizovicinus sp. nov., isolated from the rhizosphere soil of Haloxylon ammodendron.</title>
        <authorList>
            <person name="Li H.-P."/>
            <person name="Gou J.-Y."/>
            <person name="Yao D."/>
            <person name="Han Q.-Q."/>
            <person name="Shao K.-Z."/>
            <person name="Zhao Q."/>
            <person name="Zhang J.-L."/>
        </authorList>
    </citation>
    <scope>NUCLEOTIDE SEQUENCE [LARGE SCALE GENOMIC DNA]</scope>
    <source>
        <strain evidence="1 2">AY-3R</strain>
    </source>
</reference>
<dbReference type="Proteomes" id="UP000293623">
    <property type="component" value="Unassembled WGS sequence"/>
</dbReference>
<evidence type="ECO:0000313" key="1">
    <source>
        <dbReference type="EMBL" id="RXZ64480.1"/>
    </source>
</evidence>
<organism evidence="1 2">
    <name type="scientific">Pelagerythrobacter rhizovicinus</name>
    <dbReference type="NCBI Taxonomy" id="2268576"/>
    <lineage>
        <taxon>Bacteria</taxon>
        <taxon>Pseudomonadati</taxon>
        <taxon>Pseudomonadota</taxon>
        <taxon>Alphaproteobacteria</taxon>
        <taxon>Sphingomonadales</taxon>
        <taxon>Erythrobacteraceae</taxon>
        <taxon>Pelagerythrobacter</taxon>
    </lineage>
</organism>
<dbReference type="RefSeq" id="WP_129524789.1">
    <property type="nucleotide sequence ID" value="NZ_SDPV01000002.1"/>
</dbReference>
<keyword evidence="2" id="KW-1185">Reference proteome</keyword>
<accession>A0A4Q2KJX2</accession>
<proteinExistence type="predicted"/>
<evidence type="ECO:0000313" key="2">
    <source>
        <dbReference type="Proteomes" id="UP000293623"/>
    </source>
</evidence>
<protein>
    <recommendedName>
        <fullName evidence="3">Lipoprotein</fullName>
    </recommendedName>
</protein>
<sequence>MRIAILCAALVLTACGDTGEQARQPDVAEPSAPRAAERAATLEALGEADIRSARLEGELACTFRRENGQAPIFFGRGNVLDDAGAVAAVKYDGSVRRLAMEGRGGYDAMADGARFGGQGLTLTIDRAGDEPVAEEPQVAMESPIYPATLTFTGPGEARQSIDGLFECGP</sequence>
<dbReference type="EMBL" id="SDPV01000002">
    <property type="protein sequence ID" value="RXZ64480.1"/>
    <property type="molecule type" value="Genomic_DNA"/>
</dbReference>
<gene>
    <name evidence="1" type="ORF">ETX26_11350</name>
</gene>
<dbReference type="OrthoDB" id="7426452at2"/>
<comment type="caution">
    <text evidence="1">The sequence shown here is derived from an EMBL/GenBank/DDBJ whole genome shotgun (WGS) entry which is preliminary data.</text>
</comment>
<evidence type="ECO:0008006" key="3">
    <source>
        <dbReference type="Google" id="ProtNLM"/>
    </source>
</evidence>
<dbReference type="AlphaFoldDB" id="A0A4Q2KJX2"/>
<name>A0A4Q2KJX2_9SPHN</name>
<dbReference type="PROSITE" id="PS51257">
    <property type="entry name" value="PROKAR_LIPOPROTEIN"/>
    <property type="match status" value="1"/>
</dbReference>